<dbReference type="Proteomes" id="UP001165064">
    <property type="component" value="Unassembled WGS sequence"/>
</dbReference>
<sequence>MSHGRPITGPCKTSPCHPDLILVHHHPYFKFFQQFHHIDDGTCPSIILIQDFKSIDRSISNIERFWDD</sequence>
<gene>
    <name evidence="1" type="ORF">Amon02_000144600</name>
</gene>
<evidence type="ECO:0000313" key="1">
    <source>
        <dbReference type="EMBL" id="GME73543.1"/>
    </source>
</evidence>
<keyword evidence="2" id="KW-1185">Reference proteome</keyword>
<name>A0ACB5SVA8_AMBMO</name>
<accession>A0ACB5SVA8</accession>
<reference evidence="1" key="1">
    <citation type="submission" date="2023-04" db="EMBL/GenBank/DDBJ databases">
        <title>Ambrosiozyma monospora NBRC 10751.</title>
        <authorList>
            <person name="Ichikawa N."/>
            <person name="Sato H."/>
            <person name="Tonouchi N."/>
        </authorList>
    </citation>
    <scope>NUCLEOTIDE SEQUENCE</scope>
    <source>
        <strain evidence="1">NBRC 10751</strain>
    </source>
</reference>
<comment type="caution">
    <text evidence="1">The sequence shown here is derived from an EMBL/GenBank/DDBJ whole genome shotgun (WGS) entry which is preliminary data.</text>
</comment>
<organism evidence="1 2">
    <name type="scientific">Ambrosiozyma monospora</name>
    <name type="common">Yeast</name>
    <name type="synonym">Endomycopsis monosporus</name>
    <dbReference type="NCBI Taxonomy" id="43982"/>
    <lineage>
        <taxon>Eukaryota</taxon>
        <taxon>Fungi</taxon>
        <taxon>Dikarya</taxon>
        <taxon>Ascomycota</taxon>
        <taxon>Saccharomycotina</taxon>
        <taxon>Pichiomycetes</taxon>
        <taxon>Pichiales</taxon>
        <taxon>Pichiaceae</taxon>
        <taxon>Ambrosiozyma</taxon>
    </lineage>
</organism>
<protein>
    <submittedName>
        <fullName evidence="1">Unnamed protein product</fullName>
    </submittedName>
</protein>
<dbReference type="EMBL" id="BSXS01000697">
    <property type="protein sequence ID" value="GME73543.1"/>
    <property type="molecule type" value="Genomic_DNA"/>
</dbReference>
<evidence type="ECO:0000313" key="2">
    <source>
        <dbReference type="Proteomes" id="UP001165064"/>
    </source>
</evidence>
<proteinExistence type="predicted"/>